<dbReference type="AlphaFoldDB" id="F8AFZ9"/>
<evidence type="ECO:0000256" key="9">
    <source>
        <dbReference type="ARBA" id="ARBA00047176"/>
    </source>
</evidence>
<name>F8AFZ9_PYRYC</name>
<organism evidence="12 13">
    <name type="scientific">Pyrococcus yayanosii (strain CH1 / JCM 16557)</name>
    <dbReference type="NCBI Taxonomy" id="529709"/>
    <lineage>
        <taxon>Archaea</taxon>
        <taxon>Methanobacteriati</taxon>
        <taxon>Methanobacteriota</taxon>
        <taxon>Thermococci</taxon>
        <taxon>Thermococcales</taxon>
        <taxon>Thermococcaceae</taxon>
        <taxon>Pyrococcus</taxon>
    </lineage>
</organism>
<evidence type="ECO:0000313" key="12">
    <source>
        <dbReference type="EMBL" id="AEH25053.1"/>
    </source>
</evidence>
<comment type="pathway">
    <text evidence="1">Isoprenoid biosynthesis; isopentenyl diphosphate biosynthesis via mevalonate pathway.</text>
</comment>
<dbReference type="PANTHER" id="PTHR36577">
    <property type="entry name" value="DUF521 DOMAIN PROTEIN (AFU_ORTHOLOGUE AFUA_6G00490)"/>
    <property type="match status" value="1"/>
</dbReference>
<evidence type="ECO:0000256" key="3">
    <source>
        <dbReference type="ARBA" id="ARBA00023229"/>
    </source>
</evidence>
<gene>
    <name evidence="12" type="ordered locus">PYCH_13830</name>
</gene>
<dbReference type="HOGENOM" id="CLU_018825_1_0_2"/>
<proteinExistence type="inferred from homology"/>
<dbReference type="CDD" id="cd01355">
    <property type="entry name" value="AcnX"/>
    <property type="match status" value="1"/>
</dbReference>
<evidence type="ECO:0000256" key="1">
    <source>
        <dbReference type="ARBA" id="ARBA00005092"/>
    </source>
</evidence>
<feature type="domain" description="Phosphomevalonate dehydratase large subunit-like" evidence="11">
    <location>
        <begin position="21"/>
        <end position="401"/>
    </location>
</feature>
<comment type="catalytic activity">
    <reaction evidence="5">
        <text>(R)-5-phosphomevalonate = (2E)-3-methyl-5-phosphooxypent-2-enoate + H2O</text>
        <dbReference type="Rhea" id="RHEA:78975"/>
        <dbReference type="ChEBI" id="CHEBI:15377"/>
        <dbReference type="ChEBI" id="CHEBI:58146"/>
        <dbReference type="ChEBI" id="CHEBI:229665"/>
        <dbReference type="EC" id="4.2.1.182"/>
    </reaction>
    <physiologicalReaction direction="left-to-right" evidence="5">
        <dbReference type="Rhea" id="RHEA:78976"/>
    </physiologicalReaction>
</comment>
<evidence type="ECO:0000256" key="5">
    <source>
        <dbReference type="ARBA" id="ARBA00045120"/>
    </source>
</evidence>
<accession>F8AFZ9</accession>
<dbReference type="EC" id="4.2.1.182" evidence="9"/>
<protein>
    <recommendedName>
        <fullName evidence="10">Phosphomevalonate dehydratase large subunit</fullName>
        <ecNumber evidence="9">4.2.1.182</ecNumber>
    </recommendedName>
</protein>
<keyword evidence="3" id="KW-0414">Isoprene biosynthesis</keyword>
<keyword evidence="4" id="KW-0456">Lyase</keyword>
<evidence type="ECO:0000256" key="10">
    <source>
        <dbReference type="ARBA" id="ARBA00047196"/>
    </source>
</evidence>
<evidence type="ECO:0000313" key="13">
    <source>
        <dbReference type="Proteomes" id="UP000008386"/>
    </source>
</evidence>
<dbReference type="Pfam" id="PF04412">
    <property type="entry name" value="AcnX"/>
    <property type="match status" value="1"/>
</dbReference>
<dbReference type="InterPro" id="IPR007506">
    <property type="entry name" value="PMDh-L-like_dom"/>
</dbReference>
<sequence>MVVETGIAFKLPHPKILGDPMYLTKEEELALAGEYGYAVQKAMEILVALGDVYGADRLIPIKSAQIAGVSYKNIGEAGIEFLRDFVEAGAKVSVYTTLNPAGIGDEEFMDRQAEIIKLYRRMGVDVTATCTPYYGANLPKFGDHLAWSESSAVSFANSIIGARTNREGGPSSLAAAIVGKTPNYGLHINENRKATVVVEVETELKSFLDYSLLGYHLGKTLESDVPYFRNLKPERLDQLKELGASMAATGSIALYHVEGETPEWKTAIRDKVERIQVGREELEDIRERFDTEWREIDAILIGCPHASLMEIKEVAELLKMRGKPLRIPLFITTSRAVKALADALGYTEVIERYNGRLLTDVCLVVSPIRDWYSGIATNSGKAAFYFSSFGLKVRLDDMEKLMMEAP</sequence>
<dbReference type="STRING" id="529709.PYCH_13830"/>
<comment type="function">
    <text evidence="6">Component of a hydro-lyase that catalyzes the dehydration of mevalonate 5-phosphate (MVA5P) to form trans-anhydromevalonate 5-phosphate (tAHMP). Involved in the archaeal mevalonate (MVA) pathway, which provides fundamental precursors for isoprenoid biosynthesis, such as isopentenyl diphosphate (IPP) and dimethylallyl diphosphate (DMAPP).</text>
</comment>
<reference evidence="12 13" key="1">
    <citation type="journal article" date="2011" name="J. Bacteriol.">
        <title>Complete genome sequence of the obligate piezophilic hyperthermophilic archaeon Pyrococcus yayanosii CH1.</title>
        <authorList>
            <person name="Jun X."/>
            <person name="Lupeng L."/>
            <person name="Minjuan X."/>
            <person name="Oger P."/>
            <person name="Fengping W."/>
            <person name="Jebbar M."/>
            <person name="Xiang X."/>
        </authorList>
    </citation>
    <scope>NUCLEOTIDE SEQUENCE [LARGE SCALE GENOMIC DNA]</scope>
    <source>
        <strain evidence="13">CH1 / JCM 16557</strain>
    </source>
</reference>
<evidence type="ECO:0000259" key="11">
    <source>
        <dbReference type="Pfam" id="PF04412"/>
    </source>
</evidence>
<dbReference type="GO" id="GO:0016829">
    <property type="term" value="F:lyase activity"/>
    <property type="evidence" value="ECO:0007669"/>
    <property type="project" value="UniProtKB-KW"/>
</dbReference>
<evidence type="ECO:0000256" key="6">
    <source>
        <dbReference type="ARBA" id="ARBA00045299"/>
    </source>
</evidence>
<evidence type="ECO:0000256" key="8">
    <source>
        <dbReference type="ARBA" id="ARBA00046520"/>
    </source>
</evidence>
<dbReference type="PANTHER" id="PTHR36577:SF3">
    <property type="entry name" value="DUF521 DOMAIN PROTEIN (AFU_ORTHOLOGUE AFUA_6G00490)"/>
    <property type="match status" value="1"/>
</dbReference>
<evidence type="ECO:0000256" key="2">
    <source>
        <dbReference type="ARBA" id="ARBA00023004"/>
    </source>
</evidence>
<keyword evidence="2" id="KW-0408">Iron</keyword>
<comment type="subunit">
    <text evidence="8">Heterodimer composed of a large subunit (PMDh-L) and a small subunit (PMDh-S).</text>
</comment>
<dbReference type="KEGG" id="pya:PYCH_13830"/>
<evidence type="ECO:0000256" key="7">
    <source>
        <dbReference type="ARBA" id="ARBA00046333"/>
    </source>
</evidence>
<dbReference type="GO" id="GO:0008299">
    <property type="term" value="P:isoprenoid biosynthetic process"/>
    <property type="evidence" value="ECO:0007669"/>
    <property type="project" value="UniProtKB-KW"/>
</dbReference>
<dbReference type="Proteomes" id="UP000008386">
    <property type="component" value="Chromosome"/>
</dbReference>
<dbReference type="EMBL" id="CP002779">
    <property type="protein sequence ID" value="AEH25053.1"/>
    <property type="molecule type" value="Genomic_DNA"/>
</dbReference>
<dbReference type="eggNOG" id="arCOG04278">
    <property type="taxonomic scope" value="Archaea"/>
</dbReference>
<evidence type="ECO:0000256" key="4">
    <source>
        <dbReference type="ARBA" id="ARBA00023239"/>
    </source>
</evidence>
<comment type="similarity">
    <text evidence="7">Belongs to the AcnX type II large subunit family.</text>
</comment>
<keyword evidence="13" id="KW-1185">Reference proteome</keyword>